<gene>
    <name evidence="2" type="ORF">GCM10007301_24430</name>
</gene>
<accession>A0A917BYT8</accession>
<dbReference type="InterPro" id="IPR052514">
    <property type="entry name" value="SAM-dependent_MTase"/>
</dbReference>
<dbReference type="Pfam" id="PF05050">
    <property type="entry name" value="Methyltransf_21"/>
    <property type="match status" value="1"/>
</dbReference>
<evidence type="ECO:0000313" key="2">
    <source>
        <dbReference type="EMBL" id="GGF63757.1"/>
    </source>
</evidence>
<proteinExistence type="predicted"/>
<evidence type="ECO:0000313" key="3">
    <source>
        <dbReference type="Proteomes" id="UP000606044"/>
    </source>
</evidence>
<organism evidence="2 3">
    <name type="scientific">Azorhizobium oxalatiphilum</name>
    <dbReference type="NCBI Taxonomy" id="980631"/>
    <lineage>
        <taxon>Bacteria</taxon>
        <taxon>Pseudomonadati</taxon>
        <taxon>Pseudomonadota</taxon>
        <taxon>Alphaproteobacteria</taxon>
        <taxon>Hyphomicrobiales</taxon>
        <taxon>Xanthobacteraceae</taxon>
        <taxon>Azorhizobium</taxon>
    </lineage>
</organism>
<dbReference type="EMBL" id="BMCT01000003">
    <property type="protein sequence ID" value="GGF63757.1"/>
    <property type="molecule type" value="Genomic_DNA"/>
</dbReference>
<feature type="domain" description="Methyltransferase FkbM" evidence="1">
    <location>
        <begin position="317"/>
        <end position="451"/>
    </location>
</feature>
<evidence type="ECO:0000259" key="1">
    <source>
        <dbReference type="Pfam" id="PF05050"/>
    </source>
</evidence>
<dbReference type="PANTHER" id="PTHR34203:SF15">
    <property type="entry name" value="SLL1173 PROTEIN"/>
    <property type="match status" value="1"/>
</dbReference>
<dbReference type="Gene3D" id="3.40.50.150">
    <property type="entry name" value="Vaccinia Virus protein VP39"/>
    <property type="match status" value="1"/>
</dbReference>
<dbReference type="InterPro" id="IPR006342">
    <property type="entry name" value="FkbM_mtfrase"/>
</dbReference>
<sequence>MSAHVDSLIAQRRSDPRHLAQVATRMHSLHFEDAFIAEIHRRIGTRSRIFVEIGAGSGVTCNTRLLLETGWTGLWVCLCAEEAEAAGLHMAAYVDAGRLRIVNARANVQTVNALIEEQLADADVEFLSLGEGYNDTHIWRALRLKARVVCVAYNASIPPGLSWEVSYDPEATANGNHFGGSLTVIEEIGRAKGLCLVGCDLHGSTAFFVHKDEVSDRFLAPFDAETHYEPPRPGLTGLTTRPPAEAAPMTATAAAEGAASALGRVIRLPGLAPYLFHTHGKAVDQYISTQINQSGTWEALETEIVRRLLGCYDTFLDLGANIGWYARLAKAVMPAGSDIYAFEPEPQNFALLQRNVGAVDENMRLLQMAVSDTSGSISLHLSDTNQGDHRIYASEQGRAAISVPMVTLDEFFDGRAIGPCLLKSDTQGSEPKILRGASRTLAPIMAETSFILEFWPHGMSAAGEDVAAFVDRLSKLPHKALIMDNGNFTLKPITFPALARRCVTDLAPETGFFVDLLLVPPGSAAYAAITDLIT</sequence>
<comment type="caution">
    <text evidence="2">The sequence shown here is derived from an EMBL/GenBank/DDBJ whole genome shotgun (WGS) entry which is preliminary data.</text>
</comment>
<dbReference type="SUPFAM" id="SSF53335">
    <property type="entry name" value="S-adenosyl-L-methionine-dependent methyltransferases"/>
    <property type="match status" value="1"/>
</dbReference>
<dbReference type="PANTHER" id="PTHR34203">
    <property type="entry name" value="METHYLTRANSFERASE, FKBM FAMILY PROTEIN"/>
    <property type="match status" value="1"/>
</dbReference>
<reference evidence="2" key="1">
    <citation type="journal article" date="2014" name="Int. J. Syst. Evol. Microbiol.">
        <title>Complete genome sequence of Corynebacterium casei LMG S-19264T (=DSM 44701T), isolated from a smear-ripened cheese.</title>
        <authorList>
            <consortium name="US DOE Joint Genome Institute (JGI-PGF)"/>
            <person name="Walter F."/>
            <person name="Albersmeier A."/>
            <person name="Kalinowski J."/>
            <person name="Ruckert C."/>
        </authorList>
    </citation>
    <scope>NUCLEOTIDE SEQUENCE</scope>
    <source>
        <strain evidence="2">CCM 7897</strain>
    </source>
</reference>
<keyword evidence="3" id="KW-1185">Reference proteome</keyword>
<protein>
    <recommendedName>
        <fullName evidence="1">Methyltransferase FkbM domain-containing protein</fullName>
    </recommendedName>
</protein>
<dbReference type="NCBIfam" id="TIGR01444">
    <property type="entry name" value="fkbM_fam"/>
    <property type="match status" value="1"/>
</dbReference>
<name>A0A917BYT8_9HYPH</name>
<dbReference type="InterPro" id="IPR029063">
    <property type="entry name" value="SAM-dependent_MTases_sf"/>
</dbReference>
<dbReference type="Proteomes" id="UP000606044">
    <property type="component" value="Unassembled WGS sequence"/>
</dbReference>
<dbReference type="RefSeq" id="WP_188578892.1">
    <property type="nucleotide sequence ID" value="NZ_BMCT01000003.1"/>
</dbReference>
<dbReference type="AlphaFoldDB" id="A0A917BYT8"/>
<reference evidence="2" key="2">
    <citation type="submission" date="2020-09" db="EMBL/GenBank/DDBJ databases">
        <authorList>
            <person name="Sun Q."/>
            <person name="Sedlacek I."/>
        </authorList>
    </citation>
    <scope>NUCLEOTIDE SEQUENCE</scope>
    <source>
        <strain evidence="2">CCM 7897</strain>
    </source>
</reference>